<gene>
    <name evidence="2" type="ORF">JK364_23555</name>
</gene>
<feature type="transmembrane region" description="Helical" evidence="1">
    <location>
        <begin position="61"/>
        <end position="82"/>
    </location>
</feature>
<accession>A0ABS1PTB0</accession>
<keyword evidence="1" id="KW-0472">Membrane</keyword>
<evidence type="ECO:0000256" key="1">
    <source>
        <dbReference type="SAM" id="Phobius"/>
    </source>
</evidence>
<comment type="caution">
    <text evidence="2">The sequence shown here is derived from an EMBL/GenBank/DDBJ whole genome shotgun (WGS) entry which is preliminary data.</text>
</comment>
<organism evidence="2 3">
    <name type="scientific">Streptomyces endocoffeicus</name>
    <dbReference type="NCBI Taxonomy" id="2898945"/>
    <lineage>
        <taxon>Bacteria</taxon>
        <taxon>Bacillati</taxon>
        <taxon>Actinomycetota</taxon>
        <taxon>Actinomycetes</taxon>
        <taxon>Kitasatosporales</taxon>
        <taxon>Streptomycetaceae</taxon>
        <taxon>Streptomyces</taxon>
    </lineage>
</organism>
<evidence type="ECO:0000313" key="3">
    <source>
        <dbReference type="Proteomes" id="UP000621510"/>
    </source>
</evidence>
<keyword evidence="3" id="KW-1185">Reference proteome</keyword>
<keyword evidence="1" id="KW-1133">Transmembrane helix</keyword>
<keyword evidence="1" id="KW-0812">Transmembrane</keyword>
<protein>
    <submittedName>
        <fullName evidence="2">Uncharacterized protein</fullName>
    </submittedName>
</protein>
<proteinExistence type="predicted"/>
<sequence length="84" mass="8747">MSRTMFKSARAIIALGLIGGVSLAAIVGWVTGFFGSIASTVAGLWNDFMGWINSPLGWEHLLAGAGVLFVPVIVLILIFAIADG</sequence>
<dbReference type="EMBL" id="JAERRG010000009">
    <property type="protein sequence ID" value="MBL1115350.1"/>
    <property type="molecule type" value="Genomic_DNA"/>
</dbReference>
<dbReference type="RefSeq" id="WP_201853142.1">
    <property type="nucleotide sequence ID" value="NZ_JAERRG010000009.1"/>
</dbReference>
<evidence type="ECO:0000313" key="2">
    <source>
        <dbReference type="EMBL" id="MBL1115350.1"/>
    </source>
</evidence>
<dbReference type="Proteomes" id="UP000621510">
    <property type="component" value="Unassembled WGS sequence"/>
</dbReference>
<name>A0ABS1PTB0_9ACTN</name>
<reference evidence="2 3" key="1">
    <citation type="submission" date="2021-01" db="EMBL/GenBank/DDBJ databases">
        <title>WGS of actinomycetes isolated from Thailand.</title>
        <authorList>
            <person name="Thawai C."/>
        </authorList>
    </citation>
    <scope>NUCLEOTIDE SEQUENCE [LARGE SCALE GENOMIC DNA]</scope>
    <source>
        <strain evidence="2 3">CA3R110</strain>
    </source>
</reference>
<feature type="transmembrane region" description="Helical" evidence="1">
    <location>
        <begin position="12"/>
        <end position="41"/>
    </location>
</feature>